<feature type="compositionally biased region" description="Polar residues" evidence="1">
    <location>
        <begin position="8"/>
        <end position="18"/>
    </location>
</feature>
<name>A0A5B7HKX3_PORTR</name>
<gene>
    <name evidence="2" type="ORF">E2C01_063461</name>
</gene>
<evidence type="ECO:0000313" key="3">
    <source>
        <dbReference type="Proteomes" id="UP000324222"/>
    </source>
</evidence>
<reference evidence="2 3" key="1">
    <citation type="submission" date="2019-05" db="EMBL/GenBank/DDBJ databases">
        <title>Another draft genome of Portunus trituberculatus and its Hox gene families provides insights of decapod evolution.</title>
        <authorList>
            <person name="Jeong J.-H."/>
            <person name="Song I."/>
            <person name="Kim S."/>
            <person name="Choi T."/>
            <person name="Kim D."/>
            <person name="Ryu S."/>
            <person name="Kim W."/>
        </authorList>
    </citation>
    <scope>NUCLEOTIDE SEQUENCE [LARGE SCALE GENOMIC DNA]</scope>
    <source>
        <tissue evidence="2">Muscle</tissue>
    </source>
</reference>
<comment type="caution">
    <text evidence="2">The sequence shown here is derived from an EMBL/GenBank/DDBJ whole genome shotgun (WGS) entry which is preliminary data.</text>
</comment>
<organism evidence="2 3">
    <name type="scientific">Portunus trituberculatus</name>
    <name type="common">Swimming crab</name>
    <name type="synonym">Neptunus trituberculatus</name>
    <dbReference type="NCBI Taxonomy" id="210409"/>
    <lineage>
        <taxon>Eukaryota</taxon>
        <taxon>Metazoa</taxon>
        <taxon>Ecdysozoa</taxon>
        <taxon>Arthropoda</taxon>
        <taxon>Crustacea</taxon>
        <taxon>Multicrustacea</taxon>
        <taxon>Malacostraca</taxon>
        <taxon>Eumalacostraca</taxon>
        <taxon>Eucarida</taxon>
        <taxon>Decapoda</taxon>
        <taxon>Pleocyemata</taxon>
        <taxon>Brachyura</taxon>
        <taxon>Eubrachyura</taxon>
        <taxon>Portunoidea</taxon>
        <taxon>Portunidae</taxon>
        <taxon>Portuninae</taxon>
        <taxon>Portunus</taxon>
    </lineage>
</organism>
<accession>A0A5B7HKX3</accession>
<dbReference type="EMBL" id="VSRR010029095">
    <property type="protein sequence ID" value="MPC69244.1"/>
    <property type="molecule type" value="Genomic_DNA"/>
</dbReference>
<protein>
    <submittedName>
        <fullName evidence="2">Uncharacterized protein</fullName>
    </submittedName>
</protein>
<evidence type="ECO:0000256" key="1">
    <source>
        <dbReference type="SAM" id="MobiDB-lite"/>
    </source>
</evidence>
<proteinExistence type="predicted"/>
<dbReference type="AlphaFoldDB" id="A0A5B7HKX3"/>
<dbReference type="Proteomes" id="UP000324222">
    <property type="component" value="Unassembled WGS sequence"/>
</dbReference>
<keyword evidence="3" id="KW-1185">Reference proteome</keyword>
<sequence>MNEDETSAENIVDSSSPKDFNYLHPVRVPHPHVETN</sequence>
<evidence type="ECO:0000313" key="2">
    <source>
        <dbReference type="EMBL" id="MPC69244.1"/>
    </source>
</evidence>
<feature type="region of interest" description="Disordered" evidence="1">
    <location>
        <begin position="1"/>
        <end position="36"/>
    </location>
</feature>